<accession>A0A2N1NVQ4</accession>
<gene>
    <name evidence="1" type="ORF">RhiirC2_730778</name>
</gene>
<reference evidence="1 2" key="1">
    <citation type="submission" date="2016-04" db="EMBL/GenBank/DDBJ databases">
        <title>Genome analyses suggest a sexual origin of heterokaryosis in a supposedly ancient asexual fungus.</title>
        <authorList>
            <person name="Ropars J."/>
            <person name="Sedzielewska K."/>
            <person name="Noel J."/>
            <person name="Charron P."/>
            <person name="Farinelli L."/>
            <person name="Marton T."/>
            <person name="Kruger M."/>
            <person name="Pelin A."/>
            <person name="Brachmann A."/>
            <person name="Corradi N."/>
        </authorList>
    </citation>
    <scope>NUCLEOTIDE SEQUENCE [LARGE SCALE GENOMIC DNA]</scope>
    <source>
        <strain evidence="1 2">C2</strain>
    </source>
</reference>
<sequence>QRPTSNNSGESEHLQDPDLLSNYVSLFNLRDLRSLSDFSLSYASKRINIPQEMQDYILPNVNRTMLENLHLNKC</sequence>
<reference evidence="1 2" key="2">
    <citation type="submission" date="2017-10" db="EMBL/GenBank/DDBJ databases">
        <title>Extensive intraspecific genome diversity in a model arbuscular mycorrhizal fungus.</title>
        <authorList>
            <person name="Chen E.C.H."/>
            <person name="Morin E."/>
            <person name="Baudet D."/>
            <person name="Noel J."/>
            <person name="Ndikumana S."/>
            <person name="Charron P."/>
            <person name="St-Onge C."/>
            <person name="Giorgi J."/>
            <person name="Grigoriev I.V."/>
            <person name="Roux C."/>
            <person name="Martin F.M."/>
            <person name="Corradi N."/>
        </authorList>
    </citation>
    <scope>NUCLEOTIDE SEQUENCE [LARGE SCALE GENOMIC DNA]</scope>
    <source>
        <strain evidence="1 2">C2</strain>
    </source>
</reference>
<evidence type="ECO:0000313" key="2">
    <source>
        <dbReference type="Proteomes" id="UP000233469"/>
    </source>
</evidence>
<dbReference type="EMBL" id="LLXL01000101">
    <property type="protein sequence ID" value="PKK77990.1"/>
    <property type="molecule type" value="Genomic_DNA"/>
</dbReference>
<dbReference type="VEuPathDB" id="FungiDB:FUN_012870"/>
<name>A0A2N1NVQ4_9GLOM</name>
<dbReference type="Proteomes" id="UP000233469">
    <property type="component" value="Unassembled WGS sequence"/>
</dbReference>
<dbReference type="AlphaFoldDB" id="A0A2N1NVQ4"/>
<comment type="caution">
    <text evidence="1">The sequence shown here is derived from an EMBL/GenBank/DDBJ whole genome shotgun (WGS) entry which is preliminary data.</text>
</comment>
<feature type="non-terminal residue" evidence="1">
    <location>
        <position position="1"/>
    </location>
</feature>
<evidence type="ECO:0000313" key="1">
    <source>
        <dbReference type="EMBL" id="PKK77990.1"/>
    </source>
</evidence>
<proteinExistence type="predicted"/>
<protein>
    <submittedName>
        <fullName evidence="1">Uncharacterized protein</fullName>
    </submittedName>
</protein>
<organism evidence="1 2">
    <name type="scientific">Rhizophagus irregularis</name>
    <dbReference type="NCBI Taxonomy" id="588596"/>
    <lineage>
        <taxon>Eukaryota</taxon>
        <taxon>Fungi</taxon>
        <taxon>Fungi incertae sedis</taxon>
        <taxon>Mucoromycota</taxon>
        <taxon>Glomeromycotina</taxon>
        <taxon>Glomeromycetes</taxon>
        <taxon>Glomerales</taxon>
        <taxon>Glomeraceae</taxon>
        <taxon>Rhizophagus</taxon>
    </lineage>
</organism>